<proteinExistence type="predicted"/>
<organism evidence="1 2">
    <name type="scientific">Armillaria gallica</name>
    <name type="common">Bulbous honey fungus</name>
    <name type="synonym">Armillaria bulbosa</name>
    <dbReference type="NCBI Taxonomy" id="47427"/>
    <lineage>
        <taxon>Eukaryota</taxon>
        <taxon>Fungi</taxon>
        <taxon>Dikarya</taxon>
        <taxon>Basidiomycota</taxon>
        <taxon>Agaricomycotina</taxon>
        <taxon>Agaricomycetes</taxon>
        <taxon>Agaricomycetidae</taxon>
        <taxon>Agaricales</taxon>
        <taxon>Marasmiineae</taxon>
        <taxon>Physalacriaceae</taxon>
        <taxon>Armillaria</taxon>
    </lineage>
</organism>
<dbReference type="InParanoid" id="A0A2H3DWW4"/>
<dbReference type="AlphaFoldDB" id="A0A2H3DWW4"/>
<evidence type="ECO:0000313" key="1">
    <source>
        <dbReference type="EMBL" id="PBK91956.1"/>
    </source>
</evidence>
<evidence type="ECO:0000313" key="2">
    <source>
        <dbReference type="Proteomes" id="UP000217790"/>
    </source>
</evidence>
<reference evidence="2" key="1">
    <citation type="journal article" date="2017" name="Nat. Ecol. Evol.">
        <title>Genome expansion and lineage-specific genetic innovations in the forest pathogenic fungi Armillaria.</title>
        <authorList>
            <person name="Sipos G."/>
            <person name="Prasanna A.N."/>
            <person name="Walter M.C."/>
            <person name="O'Connor E."/>
            <person name="Balint B."/>
            <person name="Krizsan K."/>
            <person name="Kiss B."/>
            <person name="Hess J."/>
            <person name="Varga T."/>
            <person name="Slot J."/>
            <person name="Riley R."/>
            <person name="Boka B."/>
            <person name="Rigling D."/>
            <person name="Barry K."/>
            <person name="Lee J."/>
            <person name="Mihaltcheva S."/>
            <person name="LaButti K."/>
            <person name="Lipzen A."/>
            <person name="Waldron R."/>
            <person name="Moloney N.M."/>
            <person name="Sperisen C."/>
            <person name="Kredics L."/>
            <person name="Vagvoelgyi C."/>
            <person name="Patrignani A."/>
            <person name="Fitzpatrick D."/>
            <person name="Nagy I."/>
            <person name="Doyle S."/>
            <person name="Anderson J.B."/>
            <person name="Grigoriev I.V."/>
            <person name="Gueldener U."/>
            <person name="Muensterkoetter M."/>
            <person name="Nagy L.G."/>
        </authorList>
    </citation>
    <scope>NUCLEOTIDE SEQUENCE [LARGE SCALE GENOMIC DNA]</scope>
    <source>
        <strain evidence="2">Ar21-2</strain>
    </source>
</reference>
<protein>
    <submittedName>
        <fullName evidence="1">Uncharacterized protein</fullName>
    </submittedName>
</protein>
<dbReference type="Proteomes" id="UP000217790">
    <property type="component" value="Unassembled WGS sequence"/>
</dbReference>
<sequence length="120" mass="12951">MPMLRFVDVQGECDYPIPGLAAVQRYRKVAAGGIDGGGVGYATGMSLNTIFKMHMETVNCSAFGAIINAFTETSYPGSRVFAIIEEAKSEGSRIATTTSIRHVPSQQYTINVYSQALYSV</sequence>
<keyword evidence="2" id="KW-1185">Reference proteome</keyword>
<name>A0A2H3DWW4_ARMGA</name>
<accession>A0A2H3DWW4</accession>
<gene>
    <name evidence="1" type="ORF">ARMGADRAFT_1031418</name>
</gene>
<dbReference type="EMBL" id="KZ293660">
    <property type="protein sequence ID" value="PBK91956.1"/>
    <property type="molecule type" value="Genomic_DNA"/>
</dbReference>